<dbReference type="InterPro" id="IPR036388">
    <property type="entry name" value="WH-like_DNA-bd_sf"/>
</dbReference>
<dbReference type="EMBL" id="BAAARB010000004">
    <property type="protein sequence ID" value="GAA2374448.1"/>
    <property type="molecule type" value="Genomic_DNA"/>
</dbReference>
<organism evidence="7 8">
    <name type="scientific">Gordonia cholesterolivorans</name>
    <dbReference type="NCBI Taxonomy" id="559625"/>
    <lineage>
        <taxon>Bacteria</taxon>
        <taxon>Bacillati</taxon>
        <taxon>Actinomycetota</taxon>
        <taxon>Actinomycetes</taxon>
        <taxon>Mycobacteriales</taxon>
        <taxon>Gordoniaceae</taxon>
        <taxon>Gordonia</taxon>
    </lineage>
</organism>
<evidence type="ECO:0000256" key="1">
    <source>
        <dbReference type="ARBA" id="ARBA00009437"/>
    </source>
</evidence>
<dbReference type="SUPFAM" id="SSF53850">
    <property type="entry name" value="Periplasmic binding protein-like II"/>
    <property type="match status" value="1"/>
</dbReference>
<evidence type="ECO:0000256" key="2">
    <source>
        <dbReference type="ARBA" id="ARBA00023015"/>
    </source>
</evidence>
<keyword evidence="5" id="KW-0804">Transcription</keyword>
<dbReference type="InterPro" id="IPR000847">
    <property type="entry name" value="LysR_HTH_N"/>
</dbReference>
<evidence type="ECO:0000256" key="3">
    <source>
        <dbReference type="ARBA" id="ARBA00023125"/>
    </source>
</evidence>
<accession>A0ABN3HAW0</accession>
<gene>
    <name evidence="7" type="ORF">GCM10009855_12130</name>
</gene>
<dbReference type="InterPro" id="IPR005119">
    <property type="entry name" value="LysR_subst-bd"/>
</dbReference>
<name>A0ABN3HAW0_9ACTN</name>
<dbReference type="PROSITE" id="PS50931">
    <property type="entry name" value="HTH_LYSR"/>
    <property type="match status" value="1"/>
</dbReference>
<comment type="similarity">
    <text evidence="1">Belongs to the LysR transcriptional regulatory family.</text>
</comment>
<dbReference type="Proteomes" id="UP001501170">
    <property type="component" value="Unassembled WGS sequence"/>
</dbReference>
<evidence type="ECO:0000259" key="6">
    <source>
        <dbReference type="PROSITE" id="PS50931"/>
    </source>
</evidence>
<keyword evidence="2" id="KW-0805">Transcription regulation</keyword>
<evidence type="ECO:0000256" key="5">
    <source>
        <dbReference type="ARBA" id="ARBA00023163"/>
    </source>
</evidence>
<dbReference type="PRINTS" id="PR00039">
    <property type="entry name" value="HTHLYSR"/>
</dbReference>
<dbReference type="InterPro" id="IPR036390">
    <property type="entry name" value="WH_DNA-bd_sf"/>
</dbReference>
<evidence type="ECO:0000256" key="4">
    <source>
        <dbReference type="ARBA" id="ARBA00023159"/>
    </source>
</evidence>
<dbReference type="Gene3D" id="1.10.10.10">
    <property type="entry name" value="Winged helix-like DNA-binding domain superfamily/Winged helix DNA-binding domain"/>
    <property type="match status" value="1"/>
</dbReference>
<dbReference type="Pfam" id="PF03466">
    <property type="entry name" value="LysR_substrate"/>
    <property type="match status" value="1"/>
</dbReference>
<keyword evidence="3" id="KW-0238">DNA-binding</keyword>
<dbReference type="RefSeq" id="WP_346075400.1">
    <property type="nucleotide sequence ID" value="NZ_BAAARB010000004.1"/>
</dbReference>
<comment type="caution">
    <text evidence="7">The sequence shown here is derived from an EMBL/GenBank/DDBJ whole genome shotgun (WGS) entry which is preliminary data.</text>
</comment>
<reference evidence="7 8" key="1">
    <citation type="journal article" date="2019" name="Int. J. Syst. Evol. Microbiol.">
        <title>The Global Catalogue of Microorganisms (GCM) 10K type strain sequencing project: providing services to taxonomists for standard genome sequencing and annotation.</title>
        <authorList>
            <consortium name="The Broad Institute Genomics Platform"/>
            <consortium name="The Broad Institute Genome Sequencing Center for Infectious Disease"/>
            <person name="Wu L."/>
            <person name="Ma J."/>
        </authorList>
    </citation>
    <scope>NUCLEOTIDE SEQUENCE [LARGE SCALE GENOMIC DNA]</scope>
    <source>
        <strain evidence="7 8">JCM 16227</strain>
    </source>
</reference>
<evidence type="ECO:0000313" key="7">
    <source>
        <dbReference type="EMBL" id="GAA2374448.1"/>
    </source>
</evidence>
<dbReference type="SUPFAM" id="SSF46785">
    <property type="entry name" value="Winged helix' DNA-binding domain"/>
    <property type="match status" value="1"/>
</dbReference>
<proteinExistence type="inferred from homology"/>
<dbReference type="Gene3D" id="3.40.190.10">
    <property type="entry name" value="Periplasmic binding protein-like II"/>
    <property type="match status" value="2"/>
</dbReference>
<evidence type="ECO:0000313" key="8">
    <source>
        <dbReference type="Proteomes" id="UP001501170"/>
    </source>
</evidence>
<keyword evidence="4" id="KW-0010">Activator</keyword>
<protein>
    <submittedName>
        <fullName evidence="7">LysR family transcriptional regulator</fullName>
    </submittedName>
</protein>
<dbReference type="Pfam" id="PF00126">
    <property type="entry name" value="HTH_1"/>
    <property type="match status" value="1"/>
</dbReference>
<keyword evidence="8" id="KW-1185">Reference proteome</keyword>
<sequence length="300" mass="32285">MNLKRLEYFLVVVEEGSISAAAQRLHLTQPPLSQAIRALETELGARLLERRPRGVAPTEAGRQLARDGAQLLQWTDKIAHRIREVGEGRAGSLQVASVPTFAWTHLTPLLRAYRGLAPDVSVELSDPDPAGVLGMVAEGRADVGFVATADVSRLASAFPGLHVRFLVDLPLVLVVSSGRRVAGLRDLESETWIVPAAIQGFPGLDELTEQFWRRNDVTPARIQQVSTLQTALPLIAADMAVGLLPRDGFEVVGGQVAAIDLALDIPPLRAAMVWSAEMQPAPSLDLLFQVIDQAVADAAI</sequence>
<feature type="domain" description="HTH lysR-type" evidence="6">
    <location>
        <begin position="1"/>
        <end position="58"/>
    </location>
</feature>
<dbReference type="PANTHER" id="PTHR30346">
    <property type="entry name" value="TRANSCRIPTIONAL DUAL REGULATOR HCAR-RELATED"/>
    <property type="match status" value="1"/>
</dbReference>
<dbReference type="PANTHER" id="PTHR30346:SF0">
    <property type="entry name" value="HCA OPERON TRANSCRIPTIONAL ACTIVATOR HCAR"/>
    <property type="match status" value="1"/>
</dbReference>